<dbReference type="EMBL" id="AWUE01022833">
    <property type="protein sequence ID" value="OMO55839.1"/>
    <property type="molecule type" value="Genomic_DNA"/>
</dbReference>
<proteinExistence type="predicted"/>
<protein>
    <submittedName>
        <fullName evidence="1">Uncharacterized protein</fullName>
    </submittedName>
</protein>
<reference evidence="2" key="1">
    <citation type="submission" date="2013-09" db="EMBL/GenBank/DDBJ databases">
        <title>Corchorus olitorius genome sequencing.</title>
        <authorList>
            <person name="Alam M."/>
            <person name="Haque M.S."/>
            <person name="Islam M.S."/>
            <person name="Emdad E.M."/>
            <person name="Islam M.M."/>
            <person name="Ahmed B."/>
            <person name="Halim A."/>
            <person name="Hossen Q.M.M."/>
            <person name="Hossain M.Z."/>
            <person name="Ahmed R."/>
            <person name="Khan M.M."/>
            <person name="Islam R."/>
            <person name="Rashid M.M."/>
            <person name="Khan S.A."/>
            <person name="Rahman M.S."/>
            <person name="Alam M."/>
            <person name="Yahiya A.S."/>
            <person name="Khan M.S."/>
            <person name="Azam M.S."/>
            <person name="Haque T."/>
            <person name="Lashkar M.Z.H."/>
            <person name="Akhand A.I."/>
            <person name="Morshed G."/>
            <person name="Roy S."/>
            <person name="Uddin K.S."/>
            <person name="Rabeya T."/>
            <person name="Hossain A.S."/>
            <person name="Chowdhury A."/>
            <person name="Snigdha A.R."/>
            <person name="Mortoza M.S."/>
            <person name="Matin S.A."/>
            <person name="Hoque S.M.E."/>
            <person name="Islam M.K."/>
            <person name="Roy D.K."/>
            <person name="Haider R."/>
            <person name="Moosa M.M."/>
            <person name="Elias S.M."/>
            <person name="Hasan A.M."/>
            <person name="Jahan S."/>
            <person name="Shafiuddin M."/>
            <person name="Mahmood N."/>
            <person name="Shommy N.S."/>
        </authorList>
    </citation>
    <scope>NUCLEOTIDE SEQUENCE [LARGE SCALE GENOMIC DNA]</scope>
    <source>
        <strain evidence="2">cv. O-4</strain>
    </source>
</reference>
<evidence type="ECO:0000313" key="1">
    <source>
        <dbReference type="EMBL" id="OMO55839.1"/>
    </source>
</evidence>
<name>A0A1R3GCN2_9ROSI</name>
<accession>A0A1R3GCN2</accession>
<sequence length="65" mass="7679">MGMPHPTVAICALPEYLSCKVLSSLLPMLRWQYRQPLDHSRKDKKMPLNLECFWSDIVCQMQLRM</sequence>
<comment type="caution">
    <text evidence="1">The sequence shown here is derived from an EMBL/GenBank/DDBJ whole genome shotgun (WGS) entry which is preliminary data.</text>
</comment>
<organism evidence="1 2">
    <name type="scientific">Corchorus olitorius</name>
    <dbReference type="NCBI Taxonomy" id="93759"/>
    <lineage>
        <taxon>Eukaryota</taxon>
        <taxon>Viridiplantae</taxon>
        <taxon>Streptophyta</taxon>
        <taxon>Embryophyta</taxon>
        <taxon>Tracheophyta</taxon>
        <taxon>Spermatophyta</taxon>
        <taxon>Magnoliopsida</taxon>
        <taxon>eudicotyledons</taxon>
        <taxon>Gunneridae</taxon>
        <taxon>Pentapetalae</taxon>
        <taxon>rosids</taxon>
        <taxon>malvids</taxon>
        <taxon>Malvales</taxon>
        <taxon>Malvaceae</taxon>
        <taxon>Grewioideae</taxon>
        <taxon>Apeibeae</taxon>
        <taxon>Corchorus</taxon>
    </lineage>
</organism>
<keyword evidence="2" id="KW-1185">Reference proteome</keyword>
<evidence type="ECO:0000313" key="2">
    <source>
        <dbReference type="Proteomes" id="UP000187203"/>
    </source>
</evidence>
<dbReference type="Proteomes" id="UP000187203">
    <property type="component" value="Unassembled WGS sequence"/>
</dbReference>
<gene>
    <name evidence="1" type="ORF">COLO4_35855</name>
</gene>
<dbReference type="AlphaFoldDB" id="A0A1R3GCN2"/>